<protein>
    <submittedName>
        <fullName evidence="1">Lef-4 protein</fullName>
    </submittedName>
</protein>
<accession>Q65348</accession>
<proteinExistence type="predicted"/>
<sequence>MFSCSNSGKSVKIMRPFNGPLSVLNDLFTASYSNSVVGIHLYLTYLNSVSSTTYPSTDTVM</sequence>
<reference evidence="1" key="1">
    <citation type="journal article" date="1989" name="J. Virol.">
        <title>Identification, sequence, and transcriptional mapping of the major capsid protein gene of the baculovirus Autographa californica nuclear polyhedrosis virus.</title>
        <authorList>
            <person name="Thiem S.M."/>
            <person name="Miller L.K."/>
        </authorList>
    </citation>
    <scope>NUCLEOTIDE SEQUENCE</scope>
    <source>
        <strain evidence="1">L-1</strain>
    </source>
</reference>
<name>Q65348_NPVAC</name>
<reference evidence="1" key="2">
    <citation type="journal article" date="1993" name="Virology">
        <title>Identification of genes encoding late expression factors located between 56.0 and 65.4 map units of the Autographa californica nuclear polyhedrosis virus genome.</title>
        <authorList>
            <person name="Passarelli A.L."/>
            <person name="Miller L.K."/>
        </authorList>
    </citation>
    <scope>NUCLEOTIDE SEQUENCE</scope>
    <source>
        <strain evidence="1">L-1</strain>
    </source>
</reference>
<evidence type="ECO:0000313" key="1">
    <source>
        <dbReference type="EMBL" id="AAA46717.1"/>
    </source>
</evidence>
<dbReference type="EMBL" id="L20217">
    <property type="protein sequence ID" value="AAA46717.1"/>
    <property type="molecule type" value="Genomic_DNA"/>
</dbReference>
<gene>
    <name evidence="1" type="primary">lef-4</name>
</gene>
<organismHost>
    <name type="scientific">Lepidoptera</name>
    <name type="common">moths &amp; butterflies</name>
    <dbReference type="NCBI Taxonomy" id="7088"/>
</organismHost>
<organism evidence="1">
    <name type="scientific">Autographa californica nuclear polyhedrosis virus</name>
    <name type="common">AcMNPV</name>
    <dbReference type="NCBI Taxonomy" id="46015"/>
    <lineage>
        <taxon>Viruses</taxon>
        <taxon>Viruses incertae sedis</taxon>
        <taxon>Naldaviricetes</taxon>
        <taxon>Lefavirales</taxon>
        <taxon>Baculoviridae</taxon>
        <taxon>Alphabaculovirus</taxon>
        <taxon>Alphabaculovirus aucalifornicae</taxon>
    </lineage>
</organism>